<feature type="transmembrane region" description="Helical" evidence="1">
    <location>
        <begin position="12"/>
        <end position="35"/>
    </location>
</feature>
<evidence type="ECO:0000313" key="3">
    <source>
        <dbReference type="Proteomes" id="UP000230304"/>
    </source>
</evidence>
<gene>
    <name evidence="2" type="ORF">COS26_00235</name>
</gene>
<evidence type="ECO:0000256" key="1">
    <source>
        <dbReference type="SAM" id="Phobius"/>
    </source>
</evidence>
<name>A0A2M7D8M3_9BACT</name>
<organism evidence="2 3">
    <name type="scientific">Candidatus Nealsonbacteria bacterium CG02_land_8_20_14_3_00_40_11</name>
    <dbReference type="NCBI Taxonomy" id="1974700"/>
    <lineage>
        <taxon>Bacteria</taxon>
        <taxon>Candidatus Nealsoniibacteriota</taxon>
    </lineage>
</organism>
<proteinExistence type="predicted"/>
<dbReference type="AlphaFoldDB" id="A0A2M7D8M3"/>
<keyword evidence="1" id="KW-0472">Membrane</keyword>
<protein>
    <recommendedName>
        <fullName evidence="4">Type 4 fimbrial biogenesis protein PilX N-terminal domain-containing protein</fullName>
    </recommendedName>
</protein>
<reference evidence="3" key="1">
    <citation type="submission" date="2017-09" db="EMBL/GenBank/DDBJ databases">
        <title>Depth-based differentiation of microbial function through sediment-hosted aquifers and enrichment of novel symbionts in the deep terrestrial subsurface.</title>
        <authorList>
            <person name="Probst A.J."/>
            <person name="Ladd B."/>
            <person name="Jarett J.K."/>
            <person name="Geller-Mcgrath D.E."/>
            <person name="Sieber C.M.K."/>
            <person name="Emerson J.B."/>
            <person name="Anantharaman K."/>
            <person name="Thomas B.C."/>
            <person name="Malmstrom R."/>
            <person name="Stieglmeier M."/>
            <person name="Klingl A."/>
            <person name="Woyke T."/>
            <person name="Ryan C.M."/>
            <person name="Banfield J.F."/>
        </authorList>
    </citation>
    <scope>NUCLEOTIDE SEQUENCE [LARGE SCALE GENOMIC DNA]</scope>
</reference>
<dbReference type="Proteomes" id="UP000230304">
    <property type="component" value="Unassembled WGS sequence"/>
</dbReference>
<dbReference type="EMBL" id="PEUA01000006">
    <property type="protein sequence ID" value="PIV43663.1"/>
    <property type="molecule type" value="Genomic_DNA"/>
</dbReference>
<evidence type="ECO:0000313" key="2">
    <source>
        <dbReference type="EMBL" id="PIV43663.1"/>
    </source>
</evidence>
<comment type="caution">
    <text evidence="2">The sequence shown here is derived from an EMBL/GenBank/DDBJ whole genome shotgun (WGS) entry which is preliminary data.</text>
</comment>
<keyword evidence="1" id="KW-0812">Transmembrane</keyword>
<keyword evidence="1" id="KW-1133">Transmembrane helix</keyword>
<accession>A0A2M7D8M3</accession>
<evidence type="ECO:0008006" key="4">
    <source>
        <dbReference type="Google" id="ProtNLM"/>
    </source>
</evidence>
<sequence>MFNTNKSEKGISLLFTILIMSVILSIAMGVSGILIQQTRMVGEMGKSIVSFYAADSGVEQQLYDLYKVSYPRSNMSGFLSVNGSNDASFNVVVKCGAKSDCLAGFATSSDCSALNFCLKSIGSYQKTKRAIEIKY</sequence>